<evidence type="ECO:0000313" key="1">
    <source>
        <dbReference type="EMBL" id="AFK87426.1"/>
    </source>
</evidence>
<accession>I3VY31</accession>
<dbReference type="BioCyc" id="TSAC1094508:GLMA-2458-MONOMER"/>
<dbReference type="STRING" id="1094508.Tsac_2428"/>
<dbReference type="AlphaFoldDB" id="I3VY31"/>
<dbReference type="Proteomes" id="UP000006178">
    <property type="component" value="Chromosome"/>
</dbReference>
<dbReference type="RefSeq" id="WP_014759262.1">
    <property type="nucleotide sequence ID" value="NC_017992.1"/>
</dbReference>
<protein>
    <submittedName>
        <fullName evidence="1">Uncharacterized protein</fullName>
    </submittedName>
</protein>
<keyword evidence="2" id="KW-1185">Reference proteome</keyword>
<proteinExistence type="predicted"/>
<reference evidence="1 2" key="1">
    <citation type="journal article" date="2014" name="Appl. Environ. Microbiol.">
        <title>Profile of Secreted Hydrolases, Associated Proteins, and SlpA in Thermoanaerobacterium saccharolyticum during the Degradation of Hemicellulose.</title>
        <authorList>
            <person name="Currie D.H."/>
            <person name="Guss A.M."/>
            <person name="Herring C.D."/>
            <person name="Giannone R.J."/>
            <person name="Johnson C.M."/>
            <person name="Lankford P.K."/>
            <person name="Brown S.D."/>
            <person name="Hettich R.L."/>
            <person name="Lynd L.R."/>
        </authorList>
    </citation>
    <scope>NUCLEOTIDE SEQUENCE [LARGE SCALE GENOMIC DNA]</scope>
    <source>
        <strain evidence="2">DSM 8691 / JW/SL-YS485</strain>
    </source>
</reference>
<dbReference type="eggNOG" id="ENOG5032V5R">
    <property type="taxonomic scope" value="Bacteria"/>
</dbReference>
<evidence type="ECO:0000313" key="2">
    <source>
        <dbReference type="Proteomes" id="UP000006178"/>
    </source>
</evidence>
<gene>
    <name evidence="1" type="ordered locus">Tsac_2428</name>
</gene>
<sequence>MELSKDERIKKEIKRLKKLYKNLPKDKLSAVTSLIQNAAFMSVTLEDLQKAINENGCISTYQNGENQWGTKKSPEADVYNTMIKNYSAIIKQLTDMLPKEEQSSVKDELIDFIKAAK</sequence>
<dbReference type="EMBL" id="CP003184">
    <property type="protein sequence ID" value="AFK87426.1"/>
    <property type="molecule type" value="Genomic_DNA"/>
</dbReference>
<organism evidence="1 2">
    <name type="scientific">Thermoanaerobacterium saccharolyticum (strain DSM 8691 / JW/SL-YS485)</name>
    <dbReference type="NCBI Taxonomy" id="1094508"/>
    <lineage>
        <taxon>Bacteria</taxon>
        <taxon>Bacillati</taxon>
        <taxon>Bacillota</taxon>
        <taxon>Clostridia</taxon>
        <taxon>Thermoanaerobacterales</taxon>
        <taxon>Thermoanaerobacteraceae</taxon>
        <taxon>Thermoanaerobacterium</taxon>
    </lineage>
</organism>
<name>I3VY31_THESW</name>
<dbReference type="KEGG" id="tsh:Tsac_2428"/>
<dbReference type="PATRIC" id="fig|1094508.3.peg.2463"/>